<dbReference type="OrthoDB" id="1918792at2759"/>
<dbReference type="PANTHER" id="PTHR30560">
    <property type="entry name" value="TRIGGER FACTOR CHAPERONE AND PEPTIDYL-PROLYL CIS/TRANS ISOMERASE"/>
    <property type="match status" value="1"/>
</dbReference>
<gene>
    <name evidence="9" type="ORF">G2W53_037477</name>
</gene>
<feature type="domain" description="Trigger factor ribosome-binding bacterial" evidence="8">
    <location>
        <begin position="86"/>
        <end position="203"/>
    </location>
</feature>
<dbReference type="PANTHER" id="PTHR30560:SF4">
    <property type="entry name" value="OS01G0894700 PROTEIN"/>
    <property type="match status" value="1"/>
</dbReference>
<dbReference type="EMBL" id="JAAIUW010000012">
    <property type="protein sequence ID" value="KAF7805316.1"/>
    <property type="molecule type" value="Genomic_DNA"/>
</dbReference>
<evidence type="ECO:0000256" key="3">
    <source>
        <dbReference type="ARBA" id="ARBA00013194"/>
    </source>
</evidence>
<dbReference type="InterPro" id="IPR008881">
    <property type="entry name" value="Trigger_fac_ribosome-bd_bac"/>
</dbReference>
<comment type="similarity">
    <text evidence="2">Belongs to the FKBP-type PPIase family. Tig subfamily.</text>
</comment>
<comment type="caution">
    <text evidence="9">The sequence shown here is derived from an EMBL/GenBank/DDBJ whole genome shotgun (WGS) entry which is preliminary data.</text>
</comment>
<evidence type="ECO:0000313" key="9">
    <source>
        <dbReference type="EMBL" id="KAF7805316.1"/>
    </source>
</evidence>
<evidence type="ECO:0000313" key="10">
    <source>
        <dbReference type="Proteomes" id="UP000634136"/>
    </source>
</evidence>
<comment type="catalytic activity">
    <reaction evidence="1">
        <text>[protein]-peptidylproline (omega=180) = [protein]-peptidylproline (omega=0)</text>
        <dbReference type="Rhea" id="RHEA:16237"/>
        <dbReference type="Rhea" id="RHEA-COMP:10747"/>
        <dbReference type="Rhea" id="RHEA-COMP:10748"/>
        <dbReference type="ChEBI" id="CHEBI:83833"/>
        <dbReference type="ChEBI" id="CHEBI:83834"/>
        <dbReference type="EC" id="5.2.1.8"/>
    </reaction>
</comment>
<keyword evidence="10" id="KW-1185">Reference proteome</keyword>
<dbReference type="GO" id="GO:0015031">
    <property type="term" value="P:protein transport"/>
    <property type="evidence" value="ECO:0007669"/>
    <property type="project" value="InterPro"/>
</dbReference>
<keyword evidence="6" id="KW-0413">Isomerase</keyword>
<dbReference type="GO" id="GO:0043335">
    <property type="term" value="P:protein unfolding"/>
    <property type="evidence" value="ECO:0007669"/>
    <property type="project" value="TreeGrafter"/>
</dbReference>
<dbReference type="InterPro" id="IPR036611">
    <property type="entry name" value="Trigger_fac_ribosome-bd_sf"/>
</dbReference>
<dbReference type="Proteomes" id="UP000634136">
    <property type="component" value="Unassembled WGS sequence"/>
</dbReference>
<dbReference type="Pfam" id="PF05697">
    <property type="entry name" value="Trigger_N"/>
    <property type="match status" value="1"/>
</dbReference>
<evidence type="ECO:0000256" key="5">
    <source>
        <dbReference type="ARBA" id="ARBA00023186"/>
    </source>
</evidence>
<dbReference type="Gene3D" id="3.30.70.1050">
    <property type="entry name" value="Trigger factor ribosome-binding domain"/>
    <property type="match status" value="1"/>
</dbReference>
<evidence type="ECO:0000256" key="4">
    <source>
        <dbReference type="ARBA" id="ARBA00023110"/>
    </source>
</evidence>
<dbReference type="GO" id="GO:0051083">
    <property type="term" value="P:'de novo' cotranslational protein folding"/>
    <property type="evidence" value="ECO:0007669"/>
    <property type="project" value="TreeGrafter"/>
</dbReference>
<name>A0A834SKZ4_9FABA</name>
<protein>
    <recommendedName>
        <fullName evidence="3">peptidylprolyl isomerase</fullName>
        <ecNumber evidence="3">5.2.1.8</ecNumber>
    </recommendedName>
</protein>
<dbReference type="EC" id="5.2.1.8" evidence="3"/>
<proteinExistence type="inferred from homology"/>
<evidence type="ECO:0000256" key="7">
    <source>
        <dbReference type="ARBA" id="ARBA00024849"/>
    </source>
</evidence>
<dbReference type="InterPro" id="IPR005215">
    <property type="entry name" value="Trig_fac"/>
</dbReference>
<dbReference type="GO" id="GO:0043022">
    <property type="term" value="F:ribosome binding"/>
    <property type="evidence" value="ECO:0007669"/>
    <property type="project" value="TreeGrafter"/>
</dbReference>
<dbReference type="GO" id="GO:0044183">
    <property type="term" value="F:protein folding chaperone"/>
    <property type="evidence" value="ECO:0007669"/>
    <property type="project" value="TreeGrafter"/>
</dbReference>
<accession>A0A834SKZ4</accession>
<comment type="function">
    <text evidence="7">Involved in protein export. Acts as a chaperone by maintaining the newly synthesized protein in an open conformation. Functions as a peptidyl-prolyl cis-trans isomerase.</text>
</comment>
<dbReference type="SUPFAM" id="SSF102735">
    <property type="entry name" value="Trigger factor ribosome-binding domain"/>
    <property type="match status" value="1"/>
</dbReference>
<evidence type="ECO:0000256" key="6">
    <source>
        <dbReference type="ARBA" id="ARBA00023235"/>
    </source>
</evidence>
<dbReference type="GO" id="GO:0003755">
    <property type="term" value="F:peptidyl-prolyl cis-trans isomerase activity"/>
    <property type="evidence" value="ECO:0007669"/>
    <property type="project" value="UniProtKB-KW"/>
</dbReference>
<sequence length="213" mass="23804">MKADLSNSKASSKWSFQERQILELFSIRRSWGTPNPNGRGVYFGSSFQLSHPLTTFNSPIIALASGLEASVTDSNQNSPILKNAKILVQSQDANKLQLRVDLTGDQTERVFNQVLTNLARTAPPIPGFRRQKGGKTSKVPTSFLLQTLGEERVTKFVIQEILNSTMADYVRKENLDVKDWNISTIQTAEELKKSFRPGNEFGFCVIIEPPQNS</sequence>
<evidence type="ECO:0000256" key="1">
    <source>
        <dbReference type="ARBA" id="ARBA00000971"/>
    </source>
</evidence>
<evidence type="ECO:0000256" key="2">
    <source>
        <dbReference type="ARBA" id="ARBA00005464"/>
    </source>
</evidence>
<dbReference type="FunFam" id="3.30.70.1050:FF:000004">
    <property type="entry name" value="Trigger factor"/>
    <property type="match status" value="1"/>
</dbReference>
<evidence type="ECO:0000259" key="8">
    <source>
        <dbReference type="Pfam" id="PF05697"/>
    </source>
</evidence>
<keyword evidence="5" id="KW-0143">Chaperone</keyword>
<keyword evidence="4" id="KW-0697">Rotamase</keyword>
<reference evidence="9" key="1">
    <citation type="submission" date="2020-09" db="EMBL/GenBank/DDBJ databases">
        <title>Genome-Enabled Discovery of Anthraquinone Biosynthesis in Senna tora.</title>
        <authorList>
            <person name="Kang S.-H."/>
            <person name="Pandey R.P."/>
            <person name="Lee C.-M."/>
            <person name="Sim J.-S."/>
            <person name="Jeong J.-T."/>
            <person name="Choi B.-S."/>
            <person name="Jung M."/>
            <person name="Ginzburg D."/>
            <person name="Zhao K."/>
            <person name="Won S.Y."/>
            <person name="Oh T.-J."/>
            <person name="Yu Y."/>
            <person name="Kim N.-H."/>
            <person name="Lee O.R."/>
            <person name="Lee T.-H."/>
            <person name="Bashyal P."/>
            <person name="Kim T.-S."/>
            <person name="Lee W.-H."/>
            <person name="Kawkins C."/>
            <person name="Kim C.-K."/>
            <person name="Kim J.S."/>
            <person name="Ahn B.O."/>
            <person name="Rhee S.Y."/>
            <person name="Sohng J.K."/>
        </authorList>
    </citation>
    <scope>NUCLEOTIDE SEQUENCE</scope>
    <source>
        <tissue evidence="9">Leaf</tissue>
    </source>
</reference>
<dbReference type="AlphaFoldDB" id="A0A834SKZ4"/>
<organism evidence="9 10">
    <name type="scientific">Senna tora</name>
    <dbReference type="NCBI Taxonomy" id="362788"/>
    <lineage>
        <taxon>Eukaryota</taxon>
        <taxon>Viridiplantae</taxon>
        <taxon>Streptophyta</taxon>
        <taxon>Embryophyta</taxon>
        <taxon>Tracheophyta</taxon>
        <taxon>Spermatophyta</taxon>
        <taxon>Magnoliopsida</taxon>
        <taxon>eudicotyledons</taxon>
        <taxon>Gunneridae</taxon>
        <taxon>Pentapetalae</taxon>
        <taxon>rosids</taxon>
        <taxon>fabids</taxon>
        <taxon>Fabales</taxon>
        <taxon>Fabaceae</taxon>
        <taxon>Caesalpinioideae</taxon>
        <taxon>Cassia clade</taxon>
        <taxon>Senna</taxon>
    </lineage>
</organism>